<comment type="caution">
    <text evidence="2">The sequence shown here is derived from an EMBL/GenBank/DDBJ whole genome shotgun (WGS) entry which is preliminary data.</text>
</comment>
<dbReference type="RefSeq" id="WP_349141359.1">
    <property type="nucleotide sequence ID" value="NZ_JBBMFT010000016.1"/>
</dbReference>
<keyword evidence="3" id="KW-1185">Reference proteome</keyword>
<protein>
    <submittedName>
        <fullName evidence="2">Helix-turn-helix domain-containing protein</fullName>
    </submittedName>
</protein>
<gene>
    <name evidence="2" type="ORF">WMO45_13240</name>
</gene>
<dbReference type="InterPro" id="IPR010093">
    <property type="entry name" value="SinI_DNA-bd"/>
</dbReference>
<accession>A0ABV1ESA8</accession>
<dbReference type="InterPro" id="IPR041657">
    <property type="entry name" value="HTH_17"/>
</dbReference>
<evidence type="ECO:0000259" key="1">
    <source>
        <dbReference type="Pfam" id="PF12728"/>
    </source>
</evidence>
<proteinExistence type="predicted"/>
<dbReference type="Pfam" id="PF12728">
    <property type="entry name" value="HTH_17"/>
    <property type="match status" value="1"/>
</dbReference>
<dbReference type="Proteomes" id="UP001440599">
    <property type="component" value="Unassembled WGS sequence"/>
</dbReference>
<name>A0ABV1ESA8_9FIRM</name>
<reference evidence="2 3" key="1">
    <citation type="submission" date="2024-03" db="EMBL/GenBank/DDBJ databases">
        <title>Human intestinal bacterial collection.</title>
        <authorList>
            <person name="Pauvert C."/>
            <person name="Hitch T.C.A."/>
            <person name="Clavel T."/>
        </authorList>
    </citation>
    <scope>NUCLEOTIDE SEQUENCE [LARGE SCALE GENOMIC DNA]</scope>
    <source>
        <strain evidence="2 3">CLA-AP-H34</strain>
    </source>
</reference>
<evidence type="ECO:0000313" key="3">
    <source>
        <dbReference type="Proteomes" id="UP001440599"/>
    </source>
</evidence>
<organism evidence="2 3">
    <name type="scientific">Flavonifractor hominis</name>
    <dbReference type="NCBI Taxonomy" id="3133178"/>
    <lineage>
        <taxon>Bacteria</taxon>
        <taxon>Bacillati</taxon>
        <taxon>Bacillota</taxon>
        <taxon>Clostridia</taxon>
        <taxon>Eubacteriales</taxon>
        <taxon>Oscillospiraceae</taxon>
        <taxon>Flavonifractor</taxon>
    </lineage>
</organism>
<evidence type="ECO:0000313" key="2">
    <source>
        <dbReference type="EMBL" id="MEQ2457486.1"/>
    </source>
</evidence>
<dbReference type="EMBL" id="JBBMFT010000016">
    <property type="protein sequence ID" value="MEQ2457486.1"/>
    <property type="molecule type" value="Genomic_DNA"/>
</dbReference>
<feature type="domain" description="Helix-turn-helix" evidence="1">
    <location>
        <begin position="8"/>
        <end position="57"/>
    </location>
</feature>
<sequence>MLENFDDLLTAEEACEVLKIGKNTLYELLGAGTLKGYRNGRVWRVPKQAIVEYIKTQAKLN</sequence>
<dbReference type="NCBIfam" id="TIGR01764">
    <property type="entry name" value="excise"/>
    <property type="match status" value="1"/>
</dbReference>